<comment type="caution">
    <text evidence="1">The sequence shown here is derived from an EMBL/GenBank/DDBJ whole genome shotgun (WGS) entry which is preliminary data.</text>
</comment>
<protein>
    <submittedName>
        <fullName evidence="1">Uncharacterized protein</fullName>
    </submittedName>
</protein>
<keyword evidence="2" id="KW-1185">Reference proteome</keyword>
<evidence type="ECO:0000313" key="2">
    <source>
        <dbReference type="Proteomes" id="UP001159428"/>
    </source>
</evidence>
<sequence>MDQLKALRVDFIISHREGPAKEEVQMYKKKDRSNPDFLLDVLTQAFGEKRSSSQFLKLFYGQKQKESEKLQAYSYSSNELLKNATKADPKAVPDPEKTLRDRFADNVRDSFL</sequence>
<reference evidence="1 2" key="1">
    <citation type="submission" date="2022-05" db="EMBL/GenBank/DDBJ databases">
        <authorList>
            <consortium name="Genoscope - CEA"/>
            <person name="William W."/>
        </authorList>
    </citation>
    <scope>NUCLEOTIDE SEQUENCE [LARGE SCALE GENOMIC DNA]</scope>
</reference>
<organism evidence="1 2">
    <name type="scientific">Pocillopora meandrina</name>
    <dbReference type="NCBI Taxonomy" id="46732"/>
    <lineage>
        <taxon>Eukaryota</taxon>
        <taxon>Metazoa</taxon>
        <taxon>Cnidaria</taxon>
        <taxon>Anthozoa</taxon>
        <taxon>Hexacorallia</taxon>
        <taxon>Scleractinia</taxon>
        <taxon>Astrocoeniina</taxon>
        <taxon>Pocilloporidae</taxon>
        <taxon>Pocillopora</taxon>
    </lineage>
</organism>
<gene>
    <name evidence="1" type="ORF">PMEA_00025756</name>
</gene>
<dbReference type="EMBL" id="CALNXJ010000005">
    <property type="protein sequence ID" value="CAH3040144.1"/>
    <property type="molecule type" value="Genomic_DNA"/>
</dbReference>
<evidence type="ECO:0000313" key="1">
    <source>
        <dbReference type="EMBL" id="CAH3040144.1"/>
    </source>
</evidence>
<proteinExistence type="predicted"/>
<dbReference type="AlphaFoldDB" id="A0AAU9W0P1"/>
<accession>A0AAU9W0P1</accession>
<name>A0AAU9W0P1_9CNID</name>
<dbReference type="Proteomes" id="UP001159428">
    <property type="component" value="Unassembled WGS sequence"/>
</dbReference>